<feature type="transmembrane region" description="Helical" evidence="13">
    <location>
        <begin position="687"/>
        <end position="706"/>
    </location>
</feature>
<keyword evidence="10" id="KW-0407">Ion channel</keyword>
<dbReference type="PANTHER" id="PTHR47143">
    <property type="entry name" value="TRANSIENT RECEPTOR POTENTIAL CATION CHANNEL PROTEIN PAINLESS"/>
    <property type="match status" value="1"/>
</dbReference>
<evidence type="ECO:0000256" key="3">
    <source>
        <dbReference type="ARBA" id="ARBA00022606"/>
    </source>
</evidence>
<feature type="transmembrane region" description="Helical" evidence="13">
    <location>
        <begin position="752"/>
        <end position="772"/>
    </location>
</feature>
<gene>
    <name evidence="15" type="ORF">Cfor_02353</name>
</gene>
<evidence type="ECO:0000256" key="9">
    <source>
        <dbReference type="ARBA" id="ARBA00023136"/>
    </source>
</evidence>
<protein>
    <recommendedName>
        <fullName evidence="14">Ion transport domain-containing protein</fullName>
    </recommendedName>
</protein>
<dbReference type="EMBL" id="BLKM01012991">
    <property type="protein sequence ID" value="GFG38448.1"/>
    <property type="molecule type" value="Genomic_DNA"/>
</dbReference>
<keyword evidence="3" id="KW-0716">Sensory transduction</keyword>
<evidence type="ECO:0000256" key="2">
    <source>
        <dbReference type="ARBA" id="ARBA00022448"/>
    </source>
</evidence>
<keyword evidence="6 13" id="KW-1133">Transmembrane helix</keyword>
<keyword evidence="5" id="KW-0677">Repeat</keyword>
<keyword evidence="9 13" id="KW-0472">Membrane</keyword>
<feature type="domain" description="Ion transport" evidence="14">
    <location>
        <begin position="625"/>
        <end position="820"/>
    </location>
</feature>
<keyword evidence="4 13" id="KW-0812">Transmembrane</keyword>
<evidence type="ECO:0000256" key="12">
    <source>
        <dbReference type="SAM" id="MobiDB-lite"/>
    </source>
</evidence>
<evidence type="ECO:0000256" key="7">
    <source>
        <dbReference type="ARBA" id="ARBA00023043"/>
    </source>
</evidence>
<dbReference type="InterPro" id="IPR005821">
    <property type="entry name" value="Ion_trans_dom"/>
</dbReference>
<comment type="caution">
    <text evidence="15">The sequence shown here is derived from an EMBL/GenBank/DDBJ whole genome shotgun (WGS) entry which is preliminary data.</text>
</comment>
<feature type="transmembrane region" description="Helical" evidence="13">
    <location>
        <begin position="558"/>
        <end position="579"/>
    </location>
</feature>
<dbReference type="InParanoid" id="A0A6L2Q6M5"/>
<dbReference type="InterPro" id="IPR002110">
    <property type="entry name" value="Ankyrin_rpt"/>
</dbReference>
<dbReference type="InterPro" id="IPR052076">
    <property type="entry name" value="TRP_cation_channel"/>
</dbReference>
<dbReference type="InterPro" id="IPR036770">
    <property type="entry name" value="Ankyrin_rpt-contain_sf"/>
</dbReference>
<feature type="repeat" description="ANK" evidence="11">
    <location>
        <begin position="123"/>
        <end position="145"/>
    </location>
</feature>
<dbReference type="Gene3D" id="1.25.40.20">
    <property type="entry name" value="Ankyrin repeat-containing domain"/>
    <property type="match status" value="2"/>
</dbReference>
<feature type="transmembrane region" description="Helical" evidence="13">
    <location>
        <begin position="718"/>
        <end position="740"/>
    </location>
</feature>
<evidence type="ECO:0000256" key="4">
    <source>
        <dbReference type="ARBA" id="ARBA00022692"/>
    </source>
</evidence>
<feature type="transmembrane region" description="Helical" evidence="13">
    <location>
        <begin position="624"/>
        <end position="640"/>
    </location>
</feature>
<evidence type="ECO:0000256" key="1">
    <source>
        <dbReference type="ARBA" id="ARBA00004141"/>
    </source>
</evidence>
<feature type="transmembrane region" description="Helical" evidence="13">
    <location>
        <begin position="660"/>
        <end position="681"/>
    </location>
</feature>
<evidence type="ECO:0000313" key="15">
    <source>
        <dbReference type="EMBL" id="GFG38448.1"/>
    </source>
</evidence>
<dbReference type="Pfam" id="PF00023">
    <property type="entry name" value="Ank"/>
    <property type="match status" value="1"/>
</dbReference>
<dbReference type="PROSITE" id="PS50297">
    <property type="entry name" value="ANK_REP_REGION"/>
    <property type="match status" value="2"/>
</dbReference>
<feature type="compositionally biased region" description="Polar residues" evidence="12">
    <location>
        <begin position="610"/>
        <end position="619"/>
    </location>
</feature>
<evidence type="ECO:0000256" key="5">
    <source>
        <dbReference type="ARBA" id="ARBA00022737"/>
    </source>
</evidence>
<dbReference type="GO" id="GO:0005216">
    <property type="term" value="F:monoatomic ion channel activity"/>
    <property type="evidence" value="ECO:0007669"/>
    <property type="project" value="InterPro"/>
</dbReference>
<dbReference type="Pfam" id="PF12796">
    <property type="entry name" value="Ank_2"/>
    <property type="match status" value="2"/>
</dbReference>
<keyword evidence="2" id="KW-0813">Transport</keyword>
<dbReference type="Proteomes" id="UP000502823">
    <property type="component" value="Unassembled WGS sequence"/>
</dbReference>
<evidence type="ECO:0000256" key="11">
    <source>
        <dbReference type="PROSITE-ProRule" id="PRU00023"/>
    </source>
</evidence>
<feature type="non-terminal residue" evidence="15">
    <location>
        <position position="1"/>
    </location>
</feature>
<dbReference type="SMART" id="SM00248">
    <property type="entry name" value="ANK"/>
    <property type="match status" value="8"/>
</dbReference>
<organism evidence="15 16">
    <name type="scientific">Coptotermes formosanus</name>
    <name type="common">Formosan subterranean termite</name>
    <dbReference type="NCBI Taxonomy" id="36987"/>
    <lineage>
        <taxon>Eukaryota</taxon>
        <taxon>Metazoa</taxon>
        <taxon>Ecdysozoa</taxon>
        <taxon>Arthropoda</taxon>
        <taxon>Hexapoda</taxon>
        <taxon>Insecta</taxon>
        <taxon>Pterygota</taxon>
        <taxon>Neoptera</taxon>
        <taxon>Polyneoptera</taxon>
        <taxon>Dictyoptera</taxon>
        <taxon>Blattodea</taxon>
        <taxon>Blattoidea</taxon>
        <taxon>Termitoidae</taxon>
        <taxon>Rhinotermitidae</taxon>
        <taxon>Coptotermes</taxon>
    </lineage>
</organism>
<evidence type="ECO:0000256" key="6">
    <source>
        <dbReference type="ARBA" id="ARBA00022989"/>
    </source>
</evidence>
<feature type="compositionally biased region" description="Basic and acidic residues" evidence="12">
    <location>
        <begin position="594"/>
        <end position="603"/>
    </location>
</feature>
<keyword evidence="8" id="KW-0406">Ion transport</keyword>
<comment type="subcellular location">
    <subcellularLocation>
        <location evidence="1">Membrane</location>
        <topology evidence="1">Multi-pass membrane protein</topology>
    </subcellularLocation>
</comment>
<proteinExistence type="predicted"/>
<name>A0A6L2Q6M5_COPFO</name>
<evidence type="ECO:0000256" key="8">
    <source>
        <dbReference type="ARBA" id="ARBA00023065"/>
    </source>
</evidence>
<keyword evidence="16" id="KW-1185">Reference proteome</keyword>
<accession>A0A6L2Q6M5</accession>
<dbReference type="SUPFAM" id="SSF48403">
    <property type="entry name" value="Ankyrin repeat"/>
    <property type="match status" value="2"/>
</dbReference>
<dbReference type="PROSITE" id="PS50088">
    <property type="entry name" value="ANK_REPEAT"/>
    <property type="match status" value="3"/>
</dbReference>
<keyword evidence="7 11" id="KW-0040">ANK repeat</keyword>
<feature type="transmembrane region" description="Helical" evidence="13">
    <location>
        <begin position="784"/>
        <end position="805"/>
    </location>
</feature>
<sequence length="973" mass="109358">VQEAAKTAWSGENVAVAISDILGPYSRKEWNIPVGSYKNPFWRLTRRVSSPREVKKMLSKSLVLSCSLGSPQLVKNLLDAGADPNCDWGQWGPVHSAAYGGNVEVMRILLEDPRTSVDTAEKKGHTALHIAALKGNYEIMEVLLDMTTVDVNAADEAGCTALHIAGMSSLLGEIPKDRFLRCISLLLDRSDLKVNRPDKDGLTALSRTIMLSRKDMACAMLRHKRRGSGLNLDTFLASYYGRTIRETIQHTFPELLPELPAPLQENQDSPTVASRLLASLQKGDFTSFKSFVKSSSVNLINWYDEPYHCTIIEIACQLKNRENFVKELLKAGVNPNIINPLTSQSLLHLAVKRGNTDLLRVLLCAPGINVNIKDSYGRTPLHCLAGVHCRNKADSEHLQKSVDLLLGQLDPVSNKSPVADINAITSAGETALHIAARMGNSGTVLTLLRHGANIMYRISGLQPPLSYIDPSVLEHFLDACIDSNDESPLQQDYMLSFDYNFLNPIKGSDESKSGKKQRYFDPEMPPLNYLTRKHKFKHLLKHPVITSFLTLKWKKIRLMYFTNFVFYSLFLVVLTWYSFLKGGIKDEWNEVHENGNTSEKAEPGSEDENTQQNESNHNGDVNEHTVALVVLCTLLAILVLRETFQFFMSPKAYVKHTQNWLLWVIILTTVNVCLDTAVKVLPECMAISLLLAWTQFVSFLGGFPVLSVQLEMLKTVAWTFLTSIICYCPLFFAFGISFYTMFRNSGSTEDDFFSSNLGMSLLKVFIMFAGEFEASDIPFEAAPYTSHLVFTIFVFLISIVLLNLLNGLAVSDAQTIRNNAEILSLSARVKLISYIEKTSSGHIQFFSVLSHLPDRKLRVFPNRKEGRVEVNGIIMDNNTCLDRETVKQAIALSSNRKESQESEMKLEKESEKEMQKKLADMKTCQVDMMEQISEIKMKLEHLDKANKETHNKFPDDVDTGAWYKTVKRTFEGL</sequence>
<dbReference type="OrthoDB" id="2157354at2759"/>
<evidence type="ECO:0000256" key="13">
    <source>
        <dbReference type="SAM" id="Phobius"/>
    </source>
</evidence>
<dbReference type="GO" id="GO:0034703">
    <property type="term" value="C:cation channel complex"/>
    <property type="evidence" value="ECO:0007669"/>
    <property type="project" value="UniProtKB-ARBA"/>
</dbReference>
<evidence type="ECO:0000313" key="16">
    <source>
        <dbReference type="Proteomes" id="UP000502823"/>
    </source>
</evidence>
<reference evidence="16" key="1">
    <citation type="submission" date="2020-01" db="EMBL/GenBank/DDBJ databases">
        <title>Draft genome sequence of the Termite Coptotermes fromosanus.</title>
        <authorList>
            <person name="Itakura S."/>
            <person name="Yosikawa Y."/>
            <person name="Umezawa K."/>
        </authorList>
    </citation>
    <scope>NUCLEOTIDE SEQUENCE [LARGE SCALE GENOMIC DNA]</scope>
</reference>
<feature type="repeat" description="ANK" evidence="11">
    <location>
        <begin position="342"/>
        <end position="375"/>
    </location>
</feature>
<dbReference type="PANTHER" id="PTHR47143:SF4">
    <property type="entry name" value="TRANSIENT RECEPTOR POTENTIAL CATION CHANNEL PROTEIN PAINLESS"/>
    <property type="match status" value="1"/>
</dbReference>
<dbReference type="AlphaFoldDB" id="A0A6L2Q6M5"/>
<dbReference type="Pfam" id="PF00520">
    <property type="entry name" value="Ion_trans"/>
    <property type="match status" value="1"/>
</dbReference>
<evidence type="ECO:0000259" key="14">
    <source>
        <dbReference type="Pfam" id="PF00520"/>
    </source>
</evidence>
<evidence type="ECO:0000256" key="10">
    <source>
        <dbReference type="ARBA" id="ARBA00023303"/>
    </source>
</evidence>
<feature type="repeat" description="ANK" evidence="11">
    <location>
        <begin position="427"/>
        <end position="459"/>
    </location>
</feature>
<feature type="region of interest" description="Disordered" evidence="12">
    <location>
        <begin position="594"/>
        <end position="619"/>
    </location>
</feature>